<comment type="caution">
    <text evidence="5">The sequence shown here is derived from an EMBL/GenBank/DDBJ whole genome shotgun (WGS) entry which is preliminary data.</text>
</comment>
<feature type="region of interest" description="Disordered" evidence="3">
    <location>
        <begin position="421"/>
        <end position="450"/>
    </location>
</feature>
<sequence length="1962" mass="229855">MSIRQGSSEDVEKVTEDLYHCRSRLEAGVEENKKNRDLIQELTDKVQRFRQRTAHESAHLMSSIPLALSLPQLSRYIASSPYIDYIQPPHHLSQFHLNRSLIADTSRIRSLNQIDQTASSAAQTSSLGFRHDTSSLFRSSSRPLHYSDEHLSLEEQRNIDDLISRLKSELFKNNTLEEVNELLREENDAALEANDNLRQDVIELRRALEQLEQGVRHDRERLSAENVRYRNQVEHQHRQLIELWKSFLAVKRCFRELHISTANDLDKQLTEFTRCTVLVKKAIRHSEFKKNALLEKITKENDHMLGEVMARYEMLSTSQIETEKQLNEKTRQLRKLQEECEQTRDDHEDLKSALVRICNMTELNYPPFRPRARSESPSFPRAANDIMRKIRSVLSMKTAEIREANARAEQAETEIKRLKRQVDVQEKEKKTQKDHERRRDQETSERELKLSTVEHDLRRATERLLAMEEDKNLKDSLLTAMQNTLASTQRTHKEFIETLISNHRDELGARDKLYEKEIAERLQEERDRLSRMQTEVDREKMEVGSLRQQLRDLKAEYSAAKKVAEEKDLAISNLEERLSRLKTQMDAESAMSIAKSKEVTEHSLRCDELMAREQQLEQELNDVLASNKVLNDEKETLQKQITQLRTQIDLLSEKAGTINQQEEEWKTRLEESQRLNFAHEQNMQSLKESIRLLEEKLYSETEKVKVMREQLDHQRSLTQEKTSENNERIRQIEGMKIERDGLLEDIFTLRRELTSVNTKMVQAKSYAEKRIARGEQKIYIEQEEKLTILEDFRQNFDRLTNKVKQKEVLIEDLKEQIVMLKSLSAEKDDSLKLERVRYEESLRLKEKELDDQWHEKLRNSKDELSKCEKLLKDYELRFEQLTRNYDRLVEEERSAKTQNNELKEKLQDLISKHKKEVDELVEQNNMDREDMEKEMQERERTKNAVLSDLKADLAKSEAEARETLSRVDYLSTNLDDAKLEIKNLQLQIEEEIKKREKQDHDHKERVESQEQARLMLTTELKESQAKMTQTAAQLEEARRKNRVLESHLEKVEANLARKTSSMKELEEKVNEMAEKIRENDACEQKYKDQIAVLEKENFNLNIAKDKVTSGLIEEQKKTYDLEKNLREANKTIQSAELKARSEKQSKGNGKIQALTSKIRQLEVQLADQTSKGDMNAMMARKLETERQSFAEELNKQKHMNTELAHQNEELRAVCKNIGEELAATKSTLEKKVENSKQAMTELLNNYKDSEKRSMERETECEQLKGYIEAMKSKVESLEKHRTSLETQVNESEARNADLAKKLQQYETSARIALGIAGSQPAVRGGQSLTDIPKASSSDIRDSHSMVRTTLSSHDLSFVAPSEKAVHFHDDDIDKGLDISSSMEITLRYLKERIEQLERDKVELTNDLVSQREEMQENTAKMKEASGTIQSLERRIKVLQNENENFESRLATQRQLYVSNEETMRAKDLEHRGLKAKIMSAELHIREKDNIIGRLTSEVEAMRQEMSKVAAEKQRLSTIAKSVEEEAKAFEEDARTFQKEREILASQLAEAKAELKTSRDRLFEYESDLQQMKGLLEDARKLQQKDREHFQKLLSEEKHRLQMVDVTKKSSESGHRLVLEEKISQLQHNYDILLSRNNALLAETDRLREELRISSHRFDQLTLKLSESEKSLNSVNQSNKNLVQQVSTLQKSEDEWGRLEREMREELAILRKDRLILTSEVEELKRKLVRAEVERKEVDSSRSRLDREVNSLKKHVEALEEDKSRTEAAIRNTMSERRAIDKSLAAMEKENTELYRNCAQLQSQIAQLERDSDPNAMTKVLKDQRELEGRMAKLMMEKQQLEAIVDQKEANFSQERRTMTSQMETLRDQLEMEKKRRLQLQKEARATERTITPERQYSRSSDVRMTRSTKSIQRRSNPFRMHDDRTVSRQLYERTYHYQSSISSISSGSYLNDTCTSVETAIY</sequence>
<feature type="coiled-coil region" evidence="2">
    <location>
        <begin position="1484"/>
        <end position="1584"/>
    </location>
</feature>
<reference evidence="5" key="1">
    <citation type="submission" date="2021-06" db="EMBL/GenBank/DDBJ databases">
        <title>Parelaphostrongylus tenuis whole genome reference sequence.</title>
        <authorList>
            <person name="Garwood T.J."/>
            <person name="Larsen P.A."/>
            <person name="Fountain-Jones N.M."/>
            <person name="Garbe J.R."/>
            <person name="Macchietto M.G."/>
            <person name="Kania S.A."/>
            <person name="Gerhold R.W."/>
            <person name="Richards J.E."/>
            <person name="Wolf T.M."/>
        </authorList>
    </citation>
    <scope>NUCLEOTIDE SEQUENCE</scope>
    <source>
        <strain evidence="5">MNPRO001-30</strain>
        <tissue evidence="5">Meninges</tissue>
    </source>
</reference>
<name>A0AAD5QGR2_PARTN</name>
<gene>
    <name evidence="5" type="ORF">KIN20_002418</name>
</gene>
<keyword evidence="6" id="KW-1185">Reference proteome</keyword>
<feature type="coiled-coil region" evidence="2">
    <location>
        <begin position="1118"/>
        <end position="1199"/>
    </location>
</feature>
<feature type="coiled-coil region" evidence="2">
    <location>
        <begin position="1379"/>
        <end position="1455"/>
    </location>
</feature>
<feature type="coiled-coil region" evidence="2">
    <location>
        <begin position="319"/>
        <end position="353"/>
    </location>
</feature>
<organism evidence="5 6">
    <name type="scientific">Parelaphostrongylus tenuis</name>
    <name type="common">Meningeal worm</name>
    <dbReference type="NCBI Taxonomy" id="148309"/>
    <lineage>
        <taxon>Eukaryota</taxon>
        <taxon>Metazoa</taxon>
        <taxon>Ecdysozoa</taxon>
        <taxon>Nematoda</taxon>
        <taxon>Chromadorea</taxon>
        <taxon>Rhabditida</taxon>
        <taxon>Rhabditina</taxon>
        <taxon>Rhabditomorpha</taxon>
        <taxon>Strongyloidea</taxon>
        <taxon>Metastrongylidae</taxon>
        <taxon>Parelaphostrongylus</taxon>
    </lineage>
</organism>
<feature type="coiled-coil region" evidence="2">
    <location>
        <begin position="515"/>
        <end position="703"/>
    </location>
</feature>
<keyword evidence="1 2" id="KW-0175">Coiled coil</keyword>
<evidence type="ECO:0000256" key="3">
    <source>
        <dbReference type="SAM" id="MobiDB-lite"/>
    </source>
</evidence>
<feature type="compositionally biased region" description="Polar residues" evidence="3">
    <location>
        <begin position="1905"/>
        <end position="1915"/>
    </location>
</feature>
<dbReference type="Proteomes" id="UP001196413">
    <property type="component" value="Unassembled WGS sequence"/>
</dbReference>
<feature type="region of interest" description="Disordered" evidence="3">
    <location>
        <begin position="1322"/>
        <end position="1343"/>
    </location>
</feature>
<feature type="coiled-coil region" evidence="2">
    <location>
        <begin position="857"/>
        <end position="1085"/>
    </location>
</feature>
<evidence type="ECO:0000259" key="4">
    <source>
        <dbReference type="Pfam" id="PF15035"/>
    </source>
</evidence>
<dbReference type="Pfam" id="PF15035">
    <property type="entry name" value="Rootletin"/>
    <property type="match status" value="1"/>
</dbReference>
<feature type="domain" description="Rootletin-like coiled-coil" evidence="4">
    <location>
        <begin position="22"/>
        <end position="275"/>
    </location>
</feature>
<evidence type="ECO:0000256" key="1">
    <source>
        <dbReference type="ARBA" id="ARBA00023054"/>
    </source>
</evidence>
<protein>
    <recommendedName>
        <fullName evidence="4">Rootletin-like coiled-coil domain-containing protein</fullName>
    </recommendedName>
</protein>
<dbReference type="PANTHER" id="PTHR23159:SF31">
    <property type="entry name" value="CENTROSOME-ASSOCIATED PROTEIN CEP250 ISOFORM X1"/>
    <property type="match status" value="1"/>
</dbReference>
<accession>A0AAD5QGR2</accession>
<feature type="coiled-coil region" evidence="2">
    <location>
        <begin position="789"/>
        <end position="823"/>
    </location>
</feature>
<evidence type="ECO:0000313" key="5">
    <source>
        <dbReference type="EMBL" id="KAJ1347380.1"/>
    </source>
</evidence>
<dbReference type="EMBL" id="JAHQIW010000307">
    <property type="protein sequence ID" value="KAJ1347380.1"/>
    <property type="molecule type" value="Genomic_DNA"/>
</dbReference>
<feature type="compositionally biased region" description="Basic and acidic residues" evidence="3">
    <location>
        <begin position="1879"/>
        <end position="1891"/>
    </location>
</feature>
<proteinExistence type="predicted"/>
<dbReference type="InterPro" id="IPR055167">
    <property type="entry name" value="Rootletin-like_CC"/>
</dbReference>
<evidence type="ECO:0000256" key="2">
    <source>
        <dbReference type="SAM" id="Coils"/>
    </source>
</evidence>
<dbReference type="PANTHER" id="PTHR23159">
    <property type="entry name" value="CENTROSOMAL PROTEIN 2"/>
    <property type="match status" value="1"/>
</dbReference>
<feature type="compositionally biased region" description="Polar residues" evidence="3">
    <location>
        <begin position="1326"/>
        <end position="1337"/>
    </location>
</feature>
<feature type="coiled-coil region" evidence="2">
    <location>
        <begin position="1225"/>
        <end position="1308"/>
    </location>
</feature>
<evidence type="ECO:0000313" key="6">
    <source>
        <dbReference type="Proteomes" id="UP001196413"/>
    </source>
</evidence>
<feature type="coiled-coil region" evidence="2">
    <location>
        <begin position="172"/>
        <end position="239"/>
    </location>
</feature>
<dbReference type="Gene3D" id="1.10.287.1490">
    <property type="match status" value="1"/>
</dbReference>
<feature type="region of interest" description="Disordered" evidence="3">
    <location>
        <begin position="1879"/>
        <end position="1916"/>
    </location>
</feature>